<sequence>MALTALFVSGSYAEQKTKQLFPVDRLEKIYAALDNHPEFTGAGVTFIGYNSQMPNYTVTSIERESIFFAKILRNSCRADGKTVYIREIKLPKYQSADKALQTTKSTVGAEIKGAGISCTGAAIGWILLVVEAGGGTVTVGASWAAMPLTLTATGAATFQCGTGIGRSYNALSGNAHYNDQLDESPLFNALIIATDVVQLADVTKTLGSQAILATAIRKKGIGKAGILKMYKSLSRADRKRLAEEILKLEFRQLEKSKKALKAVMLHGKLLDDGTRATKVYSQKQVQALLGTKFIELVGASVTSYGSGASLATKAESARSFVIGYSVNE</sequence>
<evidence type="ECO:0000313" key="1">
    <source>
        <dbReference type="EMBL" id="KKO45717.1"/>
    </source>
</evidence>
<dbReference type="RefSeq" id="WP_046557235.1">
    <property type="nucleotide sequence ID" value="NZ_LAHO01000007.1"/>
</dbReference>
<dbReference type="OrthoDB" id="6285699at2"/>
<dbReference type="PATRIC" id="fig|336831.14.peg.2638"/>
<keyword evidence="2" id="KW-1185">Reference proteome</keyword>
<name>A0A0M2V4E9_9GAMM</name>
<dbReference type="AlphaFoldDB" id="A0A0M2V4E9"/>
<evidence type="ECO:0000313" key="2">
    <source>
        <dbReference type="Proteomes" id="UP000034228"/>
    </source>
</evidence>
<organism evidence="1 2">
    <name type="scientific">Arsukibacterium ikkense</name>
    <dbReference type="NCBI Taxonomy" id="336831"/>
    <lineage>
        <taxon>Bacteria</taxon>
        <taxon>Pseudomonadati</taxon>
        <taxon>Pseudomonadota</taxon>
        <taxon>Gammaproteobacteria</taxon>
        <taxon>Chromatiales</taxon>
        <taxon>Chromatiaceae</taxon>
        <taxon>Arsukibacterium</taxon>
    </lineage>
</organism>
<accession>A0A0M2V4E9</accession>
<proteinExistence type="predicted"/>
<reference evidence="1 2" key="1">
    <citation type="submission" date="2015-03" db="EMBL/GenBank/DDBJ databases">
        <title>Draft genome sequences of two protease-producing strains of Arsukibacterium isolated from two cold and alkaline environments.</title>
        <authorList>
            <person name="Lylloff J.E."/>
            <person name="Skov L.B."/>
            <person name="Jepsen M."/>
            <person name="Hallin P.F."/>
            <person name="Sorensen S.J."/>
            <person name="Stougaard P."/>
            <person name="Glaring M.A."/>
        </authorList>
    </citation>
    <scope>NUCLEOTIDE SEQUENCE [LARGE SCALE GENOMIC DNA]</scope>
    <source>
        <strain evidence="1 2">GCM72</strain>
    </source>
</reference>
<protein>
    <submittedName>
        <fullName evidence="1">Uncharacterized protein</fullName>
    </submittedName>
</protein>
<gene>
    <name evidence="1" type="ORF">WG68_08340</name>
</gene>
<dbReference type="Proteomes" id="UP000034228">
    <property type="component" value="Unassembled WGS sequence"/>
</dbReference>
<comment type="caution">
    <text evidence="1">The sequence shown here is derived from an EMBL/GenBank/DDBJ whole genome shotgun (WGS) entry which is preliminary data.</text>
</comment>
<dbReference type="EMBL" id="LAHO01000007">
    <property type="protein sequence ID" value="KKO45717.1"/>
    <property type="molecule type" value="Genomic_DNA"/>
</dbReference>